<dbReference type="InterPro" id="IPR005828">
    <property type="entry name" value="MFS_sugar_transport-like"/>
</dbReference>
<evidence type="ECO:0000256" key="5">
    <source>
        <dbReference type="ARBA" id="ARBA00023136"/>
    </source>
</evidence>
<evidence type="ECO:0000256" key="2">
    <source>
        <dbReference type="ARBA" id="ARBA00022448"/>
    </source>
</evidence>
<keyword evidence="4 6" id="KW-1133">Transmembrane helix</keyword>
<feature type="transmembrane region" description="Helical" evidence="6">
    <location>
        <begin position="191"/>
        <end position="210"/>
    </location>
</feature>
<dbReference type="Gene3D" id="1.20.1250.20">
    <property type="entry name" value="MFS general substrate transporter like domains"/>
    <property type="match status" value="1"/>
</dbReference>
<feature type="transmembrane region" description="Helical" evidence="6">
    <location>
        <begin position="27"/>
        <end position="56"/>
    </location>
</feature>
<dbReference type="InterPro" id="IPR036259">
    <property type="entry name" value="MFS_trans_sf"/>
</dbReference>
<feature type="transmembrane region" description="Helical" evidence="6">
    <location>
        <begin position="118"/>
        <end position="140"/>
    </location>
</feature>
<dbReference type="SUPFAM" id="SSF103473">
    <property type="entry name" value="MFS general substrate transporter"/>
    <property type="match status" value="1"/>
</dbReference>
<dbReference type="GO" id="GO:0022857">
    <property type="term" value="F:transmembrane transporter activity"/>
    <property type="evidence" value="ECO:0007669"/>
    <property type="project" value="InterPro"/>
</dbReference>
<dbReference type="OrthoDB" id="117970at2157"/>
<name>A0A830H1T0_9CREN</name>
<protein>
    <recommendedName>
        <fullName evidence="7">Major facilitator superfamily (MFS) profile domain-containing protein</fullName>
    </recommendedName>
</protein>
<dbReference type="GO" id="GO:0016020">
    <property type="term" value="C:membrane"/>
    <property type="evidence" value="ECO:0007669"/>
    <property type="project" value="UniProtKB-SubCell"/>
</dbReference>
<organism evidence="8 9">
    <name type="scientific">Sulfodiicoccus acidiphilus</name>
    <dbReference type="NCBI Taxonomy" id="1670455"/>
    <lineage>
        <taxon>Archaea</taxon>
        <taxon>Thermoproteota</taxon>
        <taxon>Thermoprotei</taxon>
        <taxon>Sulfolobales</taxon>
        <taxon>Sulfolobaceae</taxon>
        <taxon>Sulfodiicoccus</taxon>
    </lineage>
</organism>
<keyword evidence="5 6" id="KW-0472">Membrane</keyword>
<dbReference type="Proteomes" id="UP000616143">
    <property type="component" value="Unassembled WGS sequence"/>
</dbReference>
<proteinExistence type="predicted"/>
<dbReference type="InterPro" id="IPR020846">
    <property type="entry name" value="MFS_dom"/>
</dbReference>
<evidence type="ECO:0000256" key="3">
    <source>
        <dbReference type="ARBA" id="ARBA00022692"/>
    </source>
</evidence>
<accession>A0A830H1T0</accession>
<dbReference type="PANTHER" id="PTHR23511:SF34">
    <property type="entry name" value="SYNAPTIC VESICLE GLYCOPROTEIN 2"/>
    <property type="match status" value="1"/>
</dbReference>
<feature type="transmembrane region" description="Helical" evidence="6">
    <location>
        <begin position="62"/>
        <end position="82"/>
    </location>
</feature>
<evidence type="ECO:0000313" key="8">
    <source>
        <dbReference type="EMBL" id="GGT98736.1"/>
    </source>
</evidence>
<dbReference type="RefSeq" id="WP_188848537.1">
    <property type="nucleotide sequence ID" value="NZ_BMQS01000013.1"/>
</dbReference>
<dbReference type="InterPro" id="IPR005829">
    <property type="entry name" value="Sugar_transporter_CS"/>
</dbReference>
<feature type="transmembrane region" description="Helical" evidence="6">
    <location>
        <begin position="152"/>
        <end position="171"/>
    </location>
</feature>
<evidence type="ECO:0000256" key="1">
    <source>
        <dbReference type="ARBA" id="ARBA00004141"/>
    </source>
</evidence>
<sequence>MAQTKRYEGSVADRLERLPFSKFHRNFLLMLSAGEWAESLMLLGNGAILALLSAYYGLKGALAAYAVPTPFFAGEFVGSLLFGWIADKRGRRSVFLYNQLIFGAGMLIAGFMPIWQLVAAFVFIGGIGVGGEFPLVDSYGSEIFRGKQRGGRLALIYTIAVTAAPFIVYITSLTRGIGPLSNGVGFYSFRIPLWLMGAAGFAVWAIRLRLTESPRWLEVHGRYEEADKITREIEERVMRERGLRELPPVVSKTDLNEKPTKFRDLFAKDVRTRTVMMTIFQIFQVWYILRLHHLRAKFDNLQVPSPQSPGVRGRHIFWLLRG</sequence>
<evidence type="ECO:0000259" key="7">
    <source>
        <dbReference type="PROSITE" id="PS50850"/>
    </source>
</evidence>
<dbReference type="PROSITE" id="PS00217">
    <property type="entry name" value="SUGAR_TRANSPORT_2"/>
    <property type="match status" value="1"/>
</dbReference>
<dbReference type="Pfam" id="PF00083">
    <property type="entry name" value="Sugar_tr"/>
    <property type="match status" value="1"/>
</dbReference>
<dbReference type="PROSITE" id="PS50850">
    <property type="entry name" value="MFS"/>
    <property type="match status" value="1"/>
</dbReference>
<feature type="transmembrane region" description="Helical" evidence="6">
    <location>
        <begin position="94"/>
        <end position="112"/>
    </location>
</feature>
<dbReference type="EMBL" id="BMQS01000013">
    <property type="protein sequence ID" value="GGT98736.1"/>
    <property type="molecule type" value="Genomic_DNA"/>
</dbReference>
<evidence type="ECO:0000313" key="9">
    <source>
        <dbReference type="Proteomes" id="UP000616143"/>
    </source>
</evidence>
<gene>
    <name evidence="8" type="ORF">GCM10007116_15190</name>
</gene>
<dbReference type="AlphaFoldDB" id="A0A830H1T0"/>
<evidence type="ECO:0000256" key="6">
    <source>
        <dbReference type="SAM" id="Phobius"/>
    </source>
</evidence>
<keyword evidence="2" id="KW-0813">Transport</keyword>
<reference evidence="8" key="1">
    <citation type="journal article" date="2014" name="Int. J. Syst. Evol. Microbiol.">
        <title>Complete genome sequence of Corynebacterium casei LMG S-19264T (=DSM 44701T), isolated from a smear-ripened cheese.</title>
        <authorList>
            <consortium name="US DOE Joint Genome Institute (JGI-PGF)"/>
            <person name="Walter F."/>
            <person name="Albersmeier A."/>
            <person name="Kalinowski J."/>
            <person name="Ruckert C."/>
        </authorList>
    </citation>
    <scope>NUCLEOTIDE SEQUENCE</scope>
    <source>
        <strain evidence="8">JCM 31740</strain>
    </source>
</reference>
<feature type="domain" description="Major facilitator superfamily (MFS) profile" evidence="7">
    <location>
        <begin position="27"/>
        <end position="322"/>
    </location>
</feature>
<keyword evidence="3 6" id="KW-0812">Transmembrane</keyword>
<reference evidence="8" key="2">
    <citation type="submission" date="2020-09" db="EMBL/GenBank/DDBJ databases">
        <authorList>
            <person name="Sun Q."/>
            <person name="Ohkuma M."/>
        </authorList>
    </citation>
    <scope>NUCLEOTIDE SEQUENCE</scope>
    <source>
        <strain evidence="8">JCM 31740</strain>
    </source>
</reference>
<dbReference type="PANTHER" id="PTHR23511">
    <property type="entry name" value="SYNAPTIC VESICLE GLYCOPROTEIN 2"/>
    <property type="match status" value="1"/>
</dbReference>
<evidence type="ECO:0000256" key="4">
    <source>
        <dbReference type="ARBA" id="ARBA00022989"/>
    </source>
</evidence>
<comment type="subcellular location">
    <subcellularLocation>
        <location evidence="1">Membrane</location>
        <topology evidence="1">Multi-pass membrane protein</topology>
    </subcellularLocation>
</comment>
<comment type="caution">
    <text evidence="8">The sequence shown here is derived from an EMBL/GenBank/DDBJ whole genome shotgun (WGS) entry which is preliminary data.</text>
</comment>